<dbReference type="RefSeq" id="WP_162331401.1">
    <property type="nucleotide sequence ID" value="NZ_CP048113.1"/>
</dbReference>
<protein>
    <submittedName>
        <fullName evidence="9">Response regulator</fullName>
    </submittedName>
</protein>
<dbReference type="GO" id="GO:0006355">
    <property type="term" value="P:regulation of DNA-templated transcription"/>
    <property type="evidence" value="ECO:0007669"/>
    <property type="project" value="InterPro"/>
</dbReference>
<organism evidence="9 10">
    <name type="scientific">Chitinophaga agri</name>
    <dbReference type="NCBI Taxonomy" id="2703787"/>
    <lineage>
        <taxon>Bacteria</taxon>
        <taxon>Pseudomonadati</taxon>
        <taxon>Bacteroidota</taxon>
        <taxon>Chitinophagia</taxon>
        <taxon>Chitinophagales</taxon>
        <taxon>Chitinophagaceae</taxon>
        <taxon>Chitinophaga</taxon>
    </lineage>
</organism>
<keyword evidence="6" id="KW-0597">Phosphoprotein</keyword>
<keyword evidence="2" id="KW-0067">ATP-binding</keyword>
<gene>
    <name evidence="9" type="ORF">GWR21_08910</name>
</gene>
<dbReference type="Proteomes" id="UP000476411">
    <property type="component" value="Chromosome"/>
</dbReference>
<evidence type="ECO:0000259" key="7">
    <source>
        <dbReference type="PROSITE" id="PS50045"/>
    </source>
</evidence>
<dbReference type="InterPro" id="IPR011006">
    <property type="entry name" value="CheY-like_superfamily"/>
</dbReference>
<dbReference type="GO" id="GO:0003677">
    <property type="term" value="F:DNA binding"/>
    <property type="evidence" value="ECO:0007669"/>
    <property type="project" value="UniProtKB-KW"/>
</dbReference>
<evidence type="ECO:0000256" key="6">
    <source>
        <dbReference type="PROSITE-ProRule" id="PRU00169"/>
    </source>
</evidence>
<dbReference type="SUPFAM" id="SSF52540">
    <property type="entry name" value="P-loop containing nucleoside triphosphate hydrolases"/>
    <property type="match status" value="1"/>
</dbReference>
<dbReference type="SMART" id="SM00382">
    <property type="entry name" value="AAA"/>
    <property type="match status" value="1"/>
</dbReference>
<dbReference type="InterPro" id="IPR027417">
    <property type="entry name" value="P-loop_NTPase"/>
</dbReference>
<dbReference type="Gene3D" id="1.10.8.60">
    <property type="match status" value="1"/>
</dbReference>
<evidence type="ECO:0000256" key="3">
    <source>
        <dbReference type="ARBA" id="ARBA00023015"/>
    </source>
</evidence>
<keyword evidence="5" id="KW-0804">Transcription</keyword>
<keyword evidence="10" id="KW-1185">Reference proteome</keyword>
<dbReference type="GO" id="GO:0005524">
    <property type="term" value="F:ATP binding"/>
    <property type="evidence" value="ECO:0007669"/>
    <property type="project" value="UniProtKB-KW"/>
</dbReference>
<dbReference type="InterPro" id="IPR001789">
    <property type="entry name" value="Sig_transdc_resp-reg_receiver"/>
</dbReference>
<dbReference type="InterPro" id="IPR025944">
    <property type="entry name" value="Sigma_54_int_dom_CS"/>
</dbReference>
<evidence type="ECO:0000256" key="2">
    <source>
        <dbReference type="ARBA" id="ARBA00022840"/>
    </source>
</evidence>
<keyword evidence="4" id="KW-0238">DNA-binding</keyword>
<dbReference type="InterPro" id="IPR025943">
    <property type="entry name" value="Sigma_54_int_dom_ATP-bd_2"/>
</dbReference>
<dbReference type="GO" id="GO:0000160">
    <property type="term" value="P:phosphorelay signal transduction system"/>
    <property type="evidence" value="ECO:0007669"/>
    <property type="project" value="InterPro"/>
</dbReference>
<dbReference type="InterPro" id="IPR058031">
    <property type="entry name" value="AAA_lid_NorR"/>
</dbReference>
<proteinExistence type="predicted"/>
<evidence type="ECO:0000313" key="9">
    <source>
        <dbReference type="EMBL" id="QHS59706.1"/>
    </source>
</evidence>
<dbReference type="PROSITE" id="PS50110">
    <property type="entry name" value="RESPONSE_REGULATORY"/>
    <property type="match status" value="1"/>
</dbReference>
<evidence type="ECO:0000259" key="8">
    <source>
        <dbReference type="PROSITE" id="PS50110"/>
    </source>
</evidence>
<dbReference type="Pfam" id="PF00072">
    <property type="entry name" value="Response_reg"/>
    <property type="match status" value="1"/>
</dbReference>
<feature type="domain" description="Sigma-54 factor interaction" evidence="7">
    <location>
        <begin position="332"/>
        <end position="562"/>
    </location>
</feature>
<dbReference type="Pfam" id="PF25601">
    <property type="entry name" value="AAA_lid_14"/>
    <property type="match status" value="1"/>
</dbReference>
<reference evidence="9 10" key="1">
    <citation type="submission" date="2020-01" db="EMBL/GenBank/DDBJ databases">
        <title>Complete genome sequence of Chitinophaga sp. H33E-04 isolated from quinoa roots.</title>
        <authorList>
            <person name="Weon H.-Y."/>
            <person name="Lee S.A."/>
        </authorList>
    </citation>
    <scope>NUCLEOTIDE SEQUENCE [LARGE SCALE GENOMIC DNA]</scope>
    <source>
        <strain evidence="9 10">H33E-04</strain>
    </source>
</reference>
<evidence type="ECO:0000313" key="10">
    <source>
        <dbReference type="Proteomes" id="UP000476411"/>
    </source>
</evidence>
<evidence type="ECO:0000256" key="5">
    <source>
        <dbReference type="ARBA" id="ARBA00023163"/>
    </source>
</evidence>
<evidence type="ECO:0000256" key="1">
    <source>
        <dbReference type="ARBA" id="ARBA00022741"/>
    </source>
</evidence>
<dbReference type="InterPro" id="IPR025662">
    <property type="entry name" value="Sigma_54_int_dom_ATP-bd_1"/>
</dbReference>
<dbReference type="SUPFAM" id="SSF52172">
    <property type="entry name" value="CheY-like"/>
    <property type="match status" value="1"/>
</dbReference>
<dbReference type="Gene3D" id="3.40.50.2300">
    <property type="match status" value="1"/>
</dbReference>
<keyword evidence="3" id="KW-0805">Transcription regulation</keyword>
<feature type="modified residue" description="4-aspartylphosphate" evidence="6">
    <location>
        <position position="54"/>
    </location>
</feature>
<dbReference type="SMART" id="SM00448">
    <property type="entry name" value="REC"/>
    <property type="match status" value="1"/>
</dbReference>
<dbReference type="AlphaFoldDB" id="A0A6B9ZC60"/>
<dbReference type="CDD" id="cd00009">
    <property type="entry name" value="AAA"/>
    <property type="match status" value="1"/>
</dbReference>
<evidence type="ECO:0000256" key="4">
    <source>
        <dbReference type="ARBA" id="ARBA00023125"/>
    </source>
</evidence>
<feature type="domain" description="Response regulatory" evidence="8">
    <location>
        <begin position="4"/>
        <end position="118"/>
    </location>
</feature>
<name>A0A6B9ZC60_9BACT</name>
<dbReference type="Gene3D" id="3.40.50.300">
    <property type="entry name" value="P-loop containing nucleotide triphosphate hydrolases"/>
    <property type="match status" value="1"/>
</dbReference>
<dbReference type="PANTHER" id="PTHR32071:SF117">
    <property type="entry name" value="PTS-DEPENDENT DIHYDROXYACETONE KINASE OPERON REGULATORY PROTEIN-RELATED"/>
    <property type="match status" value="1"/>
</dbReference>
<dbReference type="InterPro" id="IPR002078">
    <property type="entry name" value="Sigma_54_int"/>
</dbReference>
<dbReference type="PROSITE" id="PS00688">
    <property type="entry name" value="SIGMA54_INTERACT_3"/>
    <property type="match status" value="1"/>
</dbReference>
<dbReference type="PROSITE" id="PS00676">
    <property type="entry name" value="SIGMA54_INTERACT_2"/>
    <property type="match status" value="1"/>
</dbReference>
<dbReference type="Gene3D" id="1.10.10.60">
    <property type="entry name" value="Homeodomain-like"/>
    <property type="match status" value="1"/>
</dbReference>
<keyword evidence="1" id="KW-0547">Nucleotide-binding</keyword>
<dbReference type="InterPro" id="IPR003593">
    <property type="entry name" value="AAA+_ATPase"/>
</dbReference>
<sequence length="644" mass="72557">MKENILIVEDEYVLANDLRLMLEQAGHSICAIVDTIEDAKEAVRQYRPTWVLLDILLHNDAMGTDLAVFLTERNVGFIYVSASTNQEILELAKQTHPDGFLVKPVRERDLLMMLDIARNKHRQHTEVIAQREMSVQNQIRQIIDSNLESAHTLELVPAAFQSLVPFDFMYYEFFYPATNLTKGNSFLRIGFNEYQVISNQDLPKVLNKPKISVQRQALRPFVADDIHNQPSFDALLEVKGLENALHHRYDIRSYLPFVITLGSIGVRLAFYNKRYDAYSAAHLSLLSAVQRSLTDLFYKLHNFDTSFAGGSGSRKKVALSASLSADQHFRHLIGNSPVWLRVLDDMQTVAHTPVSVLVLGESGTGKELVAKSIHELSSRRARPFIVVNCATLPAALIESELFGHEKGAFTGASDKRIGKFEMADGGTLFLDEIGEMPMPLQGKLLRVLQEKELEYIGGSKTVKVDVRVIAATNKHLEKEVAEGRFRLDLFFRLNVFPIALPPLRERKEDIPLLSVSFLEQIAIRIGRLPAPVLSAAATRKLQAYQWPGNIRELENLMERLLIRCKNNTISETDLPELKNTMMPEEQEDQTLSRMEAEHIITILKKCNGKVFGVGGAAEILGLPGSTLASRIKKLGIKKDTYFRQ</sequence>
<dbReference type="PROSITE" id="PS50045">
    <property type="entry name" value="SIGMA54_INTERACT_4"/>
    <property type="match status" value="1"/>
</dbReference>
<dbReference type="FunFam" id="3.40.50.300:FF:000006">
    <property type="entry name" value="DNA-binding transcriptional regulator NtrC"/>
    <property type="match status" value="1"/>
</dbReference>
<dbReference type="PANTHER" id="PTHR32071">
    <property type="entry name" value="TRANSCRIPTIONAL REGULATORY PROTEIN"/>
    <property type="match status" value="1"/>
</dbReference>
<dbReference type="KEGG" id="chih:GWR21_08910"/>
<dbReference type="PROSITE" id="PS00675">
    <property type="entry name" value="SIGMA54_INTERACT_1"/>
    <property type="match status" value="1"/>
</dbReference>
<dbReference type="Pfam" id="PF00158">
    <property type="entry name" value="Sigma54_activat"/>
    <property type="match status" value="1"/>
</dbReference>
<dbReference type="EMBL" id="CP048113">
    <property type="protein sequence ID" value="QHS59706.1"/>
    <property type="molecule type" value="Genomic_DNA"/>
</dbReference>
<accession>A0A6B9ZC60</accession>